<keyword evidence="1" id="KW-0547">Nucleotide-binding</keyword>
<evidence type="ECO:0000313" key="1">
    <source>
        <dbReference type="EMBL" id="KAG1814661.1"/>
    </source>
</evidence>
<organism evidence="1 2">
    <name type="scientific">Suillus subaureus</name>
    <dbReference type="NCBI Taxonomy" id="48587"/>
    <lineage>
        <taxon>Eukaryota</taxon>
        <taxon>Fungi</taxon>
        <taxon>Dikarya</taxon>
        <taxon>Basidiomycota</taxon>
        <taxon>Agaricomycotina</taxon>
        <taxon>Agaricomycetes</taxon>
        <taxon>Agaricomycetidae</taxon>
        <taxon>Boletales</taxon>
        <taxon>Suillineae</taxon>
        <taxon>Suillaceae</taxon>
        <taxon>Suillus</taxon>
    </lineage>
</organism>
<sequence>MFNGCQGSMPARSVLDLRMDPFVHDQLYTALSRVRTRRDIMYLFAEADKGQGCANIVFPDLLL</sequence>
<name>A0A9P7E8X6_9AGAM</name>
<dbReference type="AlphaFoldDB" id="A0A9P7E8X6"/>
<keyword evidence="1" id="KW-0347">Helicase</keyword>
<accession>A0A9P7E8X6</accession>
<keyword evidence="1" id="KW-0067">ATP-binding</keyword>
<reference evidence="1" key="1">
    <citation type="journal article" date="2020" name="New Phytol.">
        <title>Comparative genomics reveals dynamic genome evolution in host specialist ectomycorrhizal fungi.</title>
        <authorList>
            <person name="Lofgren L.A."/>
            <person name="Nguyen N.H."/>
            <person name="Vilgalys R."/>
            <person name="Ruytinx J."/>
            <person name="Liao H.L."/>
            <person name="Branco S."/>
            <person name="Kuo A."/>
            <person name="LaButti K."/>
            <person name="Lipzen A."/>
            <person name="Andreopoulos W."/>
            <person name="Pangilinan J."/>
            <person name="Riley R."/>
            <person name="Hundley H."/>
            <person name="Na H."/>
            <person name="Barry K."/>
            <person name="Grigoriev I.V."/>
            <person name="Stajich J.E."/>
            <person name="Kennedy P.G."/>
        </authorList>
    </citation>
    <scope>NUCLEOTIDE SEQUENCE</scope>
    <source>
        <strain evidence="1">MN1</strain>
    </source>
</reference>
<dbReference type="GO" id="GO:0004386">
    <property type="term" value="F:helicase activity"/>
    <property type="evidence" value="ECO:0007669"/>
    <property type="project" value="UniProtKB-KW"/>
</dbReference>
<keyword evidence="2" id="KW-1185">Reference proteome</keyword>
<dbReference type="EMBL" id="JABBWG010000020">
    <property type="protein sequence ID" value="KAG1814661.1"/>
    <property type="molecule type" value="Genomic_DNA"/>
</dbReference>
<gene>
    <name evidence="1" type="ORF">BJ212DRAFT_1463026</name>
</gene>
<dbReference type="RefSeq" id="XP_041191997.1">
    <property type="nucleotide sequence ID" value="XM_041338940.1"/>
</dbReference>
<dbReference type="OrthoDB" id="2613383at2759"/>
<dbReference type="Proteomes" id="UP000807769">
    <property type="component" value="Unassembled WGS sequence"/>
</dbReference>
<proteinExistence type="predicted"/>
<comment type="caution">
    <text evidence="1">The sequence shown here is derived from an EMBL/GenBank/DDBJ whole genome shotgun (WGS) entry which is preliminary data.</text>
</comment>
<dbReference type="GeneID" id="64632956"/>
<keyword evidence="1" id="KW-0378">Hydrolase</keyword>
<evidence type="ECO:0000313" key="2">
    <source>
        <dbReference type="Proteomes" id="UP000807769"/>
    </source>
</evidence>
<protein>
    <submittedName>
        <fullName evidence="1">Helicase</fullName>
    </submittedName>
</protein>